<keyword evidence="5" id="KW-1185">Reference proteome</keyword>
<dbReference type="STRING" id="889453.SAMN03080601_02967"/>
<evidence type="ECO:0000256" key="1">
    <source>
        <dbReference type="ARBA" id="ARBA00022723"/>
    </source>
</evidence>
<dbReference type="InterPro" id="IPR012334">
    <property type="entry name" value="Pectin_lyas_fold"/>
</dbReference>
<feature type="signal peptide" evidence="3">
    <location>
        <begin position="1"/>
        <end position="21"/>
    </location>
</feature>
<keyword evidence="4" id="KW-0456">Lyase</keyword>
<dbReference type="EMBL" id="FUYV01000019">
    <property type="protein sequence ID" value="SKC23685.1"/>
    <property type="molecule type" value="Genomic_DNA"/>
</dbReference>
<keyword evidence="3" id="KW-0732">Signal</keyword>
<evidence type="ECO:0000313" key="5">
    <source>
        <dbReference type="Proteomes" id="UP000191055"/>
    </source>
</evidence>
<dbReference type="PANTHER" id="PTHR42970">
    <property type="entry name" value="PECTATE LYASE C-RELATED"/>
    <property type="match status" value="1"/>
</dbReference>
<dbReference type="RefSeq" id="WP_079558648.1">
    <property type="nucleotide sequence ID" value="NZ_CP021904.1"/>
</dbReference>
<keyword evidence="1" id="KW-0479">Metal-binding</keyword>
<evidence type="ECO:0000313" key="4">
    <source>
        <dbReference type="EMBL" id="SKC23685.1"/>
    </source>
</evidence>
<gene>
    <name evidence="4" type="ORF">SAMN03080601_02967</name>
</gene>
<dbReference type="GO" id="GO:0046872">
    <property type="term" value="F:metal ion binding"/>
    <property type="evidence" value="ECO:0007669"/>
    <property type="project" value="UniProtKB-KW"/>
</dbReference>
<proteinExistence type="predicted"/>
<dbReference type="Proteomes" id="UP000191055">
    <property type="component" value="Unassembled WGS sequence"/>
</dbReference>
<dbReference type="InterPro" id="IPR052063">
    <property type="entry name" value="Polysaccharide_Lyase_1"/>
</dbReference>
<dbReference type="GO" id="GO:0016829">
    <property type="term" value="F:lyase activity"/>
    <property type="evidence" value="ECO:0007669"/>
    <property type="project" value="UniProtKB-KW"/>
</dbReference>
<organism evidence="4 5">
    <name type="scientific">Alkalitalea saponilacus</name>
    <dbReference type="NCBI Taxonomy" id="889453"/>
    <lineage>
        <taxon>Bacteria</taxon>
        <taxon>Pseudomonadati</taxon>
        <taxon>Bacteroidota</taxon>
        <taxon>Bacteroidia</taxon>
        <taxon>Marinilabiliales</taxon>
        <taxon>Marinilabiliaceae</taxon>
        <taxon>Alkalitalea</taxon>
    </lineage>
</organism>
<evidence type="ECO:0000256" key="2">
    <source>
        <dbReference type="ARBA" id="ARBA00023180"/>
    </source>
</evidence>
<accession>A0A1T5HSM3</accession>
<dbReference type="SUPFAM" id="SSF51126">
    <property type="entry name" value="Pectin lyase-like"/>
    <property type="match status" value="1"/>
</dbReference>
<dbReference type="OrthoDB" id="8737820at2"/>
<dbReference type="PANTHER" id="PTHR42970:SF1">
    <property type="entry name" value="PECTATE LYASE C-RELATED"/>
    <property type="match status" value="1"/>
</dbReference>
<dbReference type="AlphaFoldDB" id="A0A1T5HSM3"/>
<sequence length="477" mass="52769">MKKLFFLLPATLLLLLFISCSKESESEKDDDEIIGFPTPDRSSIPAFPGAEGGGMYTTGGAGGRVYTVTSLEDTFEAGTLRHAVMQNEPRTIVFAVSGEIKLTRNLRITNGNLTIAGQTAPGDGITIRDYTVMVDADNVIIRFLRFRLGDETATEDDAIWGRRRKNVIIDHCSMSWSTDECASFYDNENFTMQWCLIAESLNESVHDKGAHGYGGLWGGNNASFHNNLLAHHKSRNPRFYGVRDGILSERAEMINNVIYNWGDNSAYGGEDGEYNIINNYYKAGPATNSHRSRIFEAYRGTDYGRFYISGNYVDGYPNVSENNWFGVDLKHGGSLNNLKVENPFEIYPVTIRTPEEAFELVLQHAGMSLSRDAVDTRIVEEVRNGTATYGGSWGSNTGIIDTQEDVGGWPQLATADAPIDTDGDGIPDEWEIANGLDPNDPTDGRKYILSPKYTNLEVYLNSIVFEKIGFGGTGIKQ</sequence>
<reference evidence="4 5" key="1">
    <citation type="submission" date="2017-02" db="EMBL/GenBank/DDBJ databases">
        <authorList>
            <person name="Peterson S.W."/>
        </authorList>
    </citation>
    <scope>NUCLEOTIDE SEQUENCE [LARGE SCALE GENOMIC DNA]</scope>
    <source>
        <strain evidence="4 5">DSM 24412</strain>
    </source>
</reference>
<keyword evidence="2" id="KW-0325">Glycoprotein</keyword>
<dbReference type="Gene3D" id="2.160.20.10">
    <property type="entry name" value="Single-stranded right-handed beta-helix, Pectin lyase-like"/>
    <property type="match status" value="1"/>
</dbReference>
<dbReference type="KEGG" id="asx:CDL62_00590"/>
<dbReference type="InterPro" id="IPR011050">
    <property type="entry name" value="Pectin_lyase_fold/virulence"/>
</dbReference>
<evidence type="ECO:0000256" key="3">
    <source>
        <dbReference type="SAM" id="SignalP"/>
    </source>
</evidence>
<protein>
    <submittedName>
        <fullName evidence="4">Pectate lyase</fullName>
    </submittedName>
</protein>
<name>A0A1T5HSM3_9BACT</name>
<dbReference type="PROSITE" id="PS51257">
    <property type="entry name" value="PROKAR_LIPOPROTEIN"/>
    <property type="match status" value="1"/>
</dbReference>
<feature type="chain" id="PRO_5012933777" evidence="3">
    <location>
        <begin position="22"/>
        <end position="477"/>
    </location>
</feature>